<keyword evidence="1" id="KW-0472">Membrane</keyword>
<keyword evidence="3" id="KW-1185">Reference proteome</keyword>
<feature type="transmembrane region" description="Helical" evidence="1">
    <location>
        <begin position="21"/>
        <end position="54"/>
    </location>
</feature>
<evidence type="ECO:0000313" key="3">
    <source>
        <dbReference type="Proteomes" id="UP000051515"/>
    </source>
</evidence>
<protein>
    <submittedName>
        <fullName evidence="2">Uncharacterized protein</fullName>
    </submittedName>
</protein>
<dbReference type="STRING" id="1423788.FC78_GL001759"/>
<dbReference type="AlphaFoldDB" id="A0A0R1KQF9"/>
<comment type="caution">
    <text evidence="2">The sequence shown here is derived from an EMBL/GenBank/DDBJ whole genome shotgun (WGS) entry which is preliminary data.</text>
</comment>
<dbReference type="PATRIC" id="fig|1423788.3.peg.1815"/>
<organism evidence="2 3">
    <name type="scientific">Companilactobacillus bobalius DSM 19674</name>
    <dbReference type="NCBI Taxonomy" id="1423788"/>
    <lineage>
        <taxon>Bacteria</taxon>
        <taxon>Bacillati</taxon>
        <taxon>Bacillota</taxon>
        <taxon>Bacilli</taxon>
        <taxon>Lactobacillales</taxon>
        <taxon>Lactobacillaceae</taxon>
        <taxon>Companilactobacillus</taxon>
        <taxon>Companilactobacillus bobalius</taxon>
    </lineage>
</organism>
<evidence type="ECO:0000256" key="1">
    <source>
        <dbReference type="SAM" id="Phobius"/>
    </source>
</evidence>
<evidence type="ECO:0000313" key="2">
    <source>
        <dbReference type="EMBL" id="KRK82953.1"/>
    </source>
</evidence>
<dbReference type="OrthoDB" id="2316276at2"/>
<gene>
    <name evidence="2" type="ORF">FC78_GL001759</name>
</gene>
<accession>A0A0R1KQF9</accession>
<name>A0A0R1KQF9_9LACO</name>
<sequence length="180" mass="21353">MIEKTEFGKKINRRPLIVSILLSLIIGGLGFFISFSVALGLFLVVLFLLIFIYYPNNLPKMFGHWQLEKHGVSYYKLISYHDRLKMIFLPDRIDYQFISFSQVKKCYIVESDKKYDLQNILTINPAKQSFFPWLRRPFYLVLDLNKGKILLDLSWNQRHDPKNTLYRVSNVLEIITKKIN</sequence>
<keyword evidence="1" id="KW-1133">Transmembrane helix</keyword>
<dbReference type="EMBL" id="AZDY01000037">
    <property type="protein sequence ID" value="KRK82953.1"/>
    <property type="molecule type" value="Genomic_DNA"/>
</dbReference>
<keyword evidence="1" id="KW-0812">Transmembrane</keyword>
<proteinExistence type="predicted"/>
<reference evidence="2 3" key="1">
    <citation type="journal article" date="2015" name="Genome Announc.">
        <title>Expanding the biotechnology potential of lactobacilli through comparative genomics of 213 strains and associated genera.</title>
        <authorList>
            <person name="Sun Z."/>
            <person name="Harris H.M."/>
            <person name="McCann A."/>
            <person name="Guo C."/>
            <person name="Argimon S."/>
            <person name="Zhang W."/>
            <person name="Yang X."/>
            <person name="Jeffery I.B."/>
            <person name="Cooney J.C."/>
            <person name="Kagawa T.F."/>
            <person name="Liu W."/>
            <person name="Song Y."/>
            <person name="Salvetti E."/>
            <person name="Wrobel A."/>
            <person name="Rasinkangas P."/>
            <person name="Parkhill J."/>
            <person name="Rea M.C."/>
            <person name="O'Sullivan O."/>
            <person name="Ritari J."/>
            <person name="Douillard F.P."/>
            <person name="Paul Ross R."/>
            <person name="Yang R."/>
            <person name="Briner A.E."/>
            <person name="Felis G.E."/>
            <person name="de Vos W.M."/>
            <person name="Barrangou R."/>
            <person name="Klaenhammer T.R."/>
            <person name="Caufield P.W."/>
            <person name="Cui Y."/>
            <person name="Zhang H."/>
            <person name="O'Toole P.W."/>
        </authorList>
    </citation>
    <scope>NUCLEOTIDE SEQUENCE [LARGE SCALE GENOMIC DNA]</scope>
    <source>
        <strain evidence="2 3">DSM 19674</strain>
    </source>
</reference>
<dbReference type="Proteomes" id="UP000051515">
    <property type="component" value="Unassembled WGS sequence"/>
</dbReference>
<dbReference type="RefSeq" id="WP_056952137.1">
    <property type="nucleotide sequence ID" value="NZ_AZDY01000037.1"/>
</dbReference>